<dbReference type="RefSeq" id="WP_061855306.1">
    <property type="nucleotide sequence ID" value="NZ_LUGM01000002.1"/>
</dbReference>
<organism evidence="2 3">
    <name type="scientific">Staphylococcus kloosii</name>
    <dbReference type="NCBI Taxonomy" id="29384"/>
    <lineage>
        <taxon>Bacteria</taxon>
        <taxon>Bacillati</taxon>
        <taxon>Bacillota</taxon>
        <taxon>Bacilli</taxon>
        <taxon>Bacillales</taxon>
        <taxon>Staphylococcaceae</taxon>
        <taxon>Staphylococcus</taxon>
    </lineage>
</organism>
<dbReference type="AlphaFoldDB" id="A0A151A775"/>
<accession>A0A151A775</accession>
<name>A0A151A775_9STAP</name>
<evidence type="ECO:0000259" key="1">
    <source>
        <dbReference type="PROSITE" id="PS51186"/>
    </source>
</evidence>
<dbReference type="Gene3D" id="3.40.630.30">
    <property type="match status" value="1"/>
</dbReference>
<evidence type="ECO:0000313" key="3">
    <source>
        <dbReference type="Proteomes" id="UP000075418"/>
    </source>
</evidence>
<sequence length="155" mass="18538">MRKLNLEDKQFIKQIAYIHEFELAKQAHKTKPTTFAVSLREEMIIRRIKYMNDVIYCYVKEERLIGFIWGHCHKEDKVVVVEMLFVSHDYRHKQIATELKQAIEQWAIENDIYKVVGTVNRDNEAMIQLNNKLGYSSEKIIMSKELTTMDEQRKK</sequence>
<dbReference type="PANTHER" id="PTHR43072:SF58">
    <property type="entry name" value="N-ACETYLTRANSFERASE DOMAIN-CONTAINING PROTEIN"/>
    <property type="match status" value="1"/>
</dbReference>
<gene>
    <name evidence="2" type="ORF">A0131_10335</name>
</gene>
<feature type="domain" description="N-acetyltransferase" evidence="1">
    <location>
        <begin position="1"/>
        <end position="155"/>
    </location>
</feature>
<dbReference type="InterPro" id="IPR016181">
    <property type="entry name" value="Acyl_CoA_acyltransferase"/>
</dbReference>
<protein>
    <recommendedName>
        <fullName evidence="1">N-acetyltransferase domain-containing protein</fullName>
    </recommendedName>
</protein>
<evidence type="ECO:0000313" key="2">
    <source>
        <dbReference type="EMBL" id="KYH15163.1"/>
    </source>
</evidence>
<dbReference type="EMBL" id="LUGM01000002">
    <property type="protein sequence ID" value="KYH15163.1"/>
    <property type="molecule type" value="Genomic_DNA"/>
</dbReference>
<dbReference type="GO" id="GO:0016747">
    <property type="term" value="F:acyltransferase activity, transferring groups other than amino-acyl groups"/>
    <property type="evidence" value="ECO:0007669"/>
    <property type="project" value="InterPro"/>
</dbReference>
<reference evidence="2 3" key="1">
    <citation type="submission" date="2016-02" db="EMBL/GenBank/DDBJ databases">
        <title>Draft genome sequence of hydrocarbon degrading Staphylococcus saprophyticus Strain CNV2, isolated from crude-oil contaminated soil from Noonmati Oil Refinery, Guwahati, Assam, India.</title>
        <authorList>
            <person name="Mukherjee A."/>
            <person name="Chettri B."/>
            <person name="Langpoklakpam J."/>
            <person name="Singh A.K."/>
            <person name="Chattopadhyay D.J."/>
        </authorList>
    </citation>
    <scope>NUCLEOTIDE SEQUENCE [LARGE SCALE GENOMIC DNA]</scope>
    <source>
        <strain evidence="2 3">CNV2</strain>
    </source>
</reference>
<dbReference type="Pfam" id="PF00583">
    <property type="entry name" value="Acetyltransf_1"/>
    <property type="match status" value="1"/>
</dbReference>
<dbReference type="InterPro" id="IPR000182">
    <property type="entry name" value="GNAT_dom"/>
</dbReference>
<dbReference type="PROSITE" id="PS51186">
    <property type="entry name" value="GNAT"/>
    <property type="match status" value="1"/>
</dbReference>
<dbReference type="Proteomes" id="UP000075418">
    <property type="component" value="Unassembled WGS sequence"/>
</dbReference>
<dbReference type="SUPFAM" id="SSF55729">
    <property type="entry name" value="Acyl-CoA N-acyltransferases (Nat)"/>
    <property type="match status" value="1"/>
</dbReference>
<proteinExistence type="predicted"/>
<dbReference type="CDD" id="cd04301">
    <property type="entry name" value="NAT_SF"/>
    <property type="match status" value="1"/>
</dbReference>
<dbReference type="PANTHER" id="PTHR43072">
    <property type="entry name" value="N-ACETYLTRANSFERASE"/>
    <property type="match status" value="1"/>
</dbReference>
<comment type="caution">
    <text evidence="2">The sequence shown here is derived from an EMBL/GenBank/DDBJ whole genome shotgun (WGS) entry which is preliminary data.</text>
</comment>